<protein>
    <submittedName>
        <fullName evidence="1">Uncharacterized protein</fullName>
    </submittedName>
</protein>
<sequence>MIYFATSRESYDRLAASAVWPPATLWVSLGVLAPSELAALRAMGMTVTDFTHSVDPDDADEMAEALATIREHHPGQAVWADGSIATWQ</sequence>
<dbReference type="RefSeq" id="WP_111267235.1">
    <property type="nucleotide sequence ID" value="NZ_CP029843.1"/>
</dbReference>
<organism evidence="1 2">
    <name type="scientific">Marilutibacter maris</name>
    <dbReference type="NCBI Taxonomy" id="1605891"/>
    <lineage>
        <taxon>Bacteria</taxon>
        <taxon>Pseudomonadati</taxon>
        <taxon>Pseudomonadota</taxon>
        <taxon>Gammaproteobacteria</taxon>
        <taxon>Lysobacterales</taxon>
        <taxon>Lysobacteraceae</taxon>
        <taxon>Marilutibacter</taxon>
    </lineage>
</organism>
<dbReference type="Proteomes" id="UP000249447">
    <property type="component" value="Chromosome"/>
</dbReference>
<evidence type="ECO:0000313" key="1">
    <source>
        <dbReference type="EMBL" id="AWV08187.1"/>
    </source>
</evidence>
<proteinExistence type="predicted"/>
<keyword evidence="2" id="KW-1185">Reference proteome</keyword>
<dbReference type="EMBL" id="CP029843">
    <property type="protein sequence ID" value="AWV08187.1"/>
    <property type="molecule type" value="Genomic_DNA"/>
</dbReference>
<name>A0A2U9TAH3_9GAMM</name>
<evidence type="ECO:0000313" key="2">
    <source>
        <dbReference type="Proteomes" id="UP000249447"/>
    </source>
</evidence>
<dbReference type="OrthoDB" id="5740183at2"/>
<dbReference type="KEGG" id="lmb:C9I47_2509"/>
<reference evidence="1 2" key="1">
    <citation type="submission" date="2018-05" db="EMBL/GenBank/DDBJ databases">
        <title>The complete genome of Lysobacter maris HZ9B, a marine bacterium antagonistic against terrestrial plant pathogens.</title>
        <authorList>
            <person name="Zhang X.-Q."/>
        </authorList>
    </citation>
    <scope>NUCLEOTIDE SEQUENCE [LARGE SCALE GENOMIC DNA]</scope>
    <source>
        <strain evidence="1 2">HZ9B</strain>
    </source>
</reference>
<dbReference type="AlphaFoldDB" id="A0A2U9TAH3"/>
<gene>
    <name evidence="1" type="ORF">C9I47_2509</name>
</gene>
<accession>A0A2U9TAH3</accession>